<evidence type="ECO:0000256" key="5">
    <source>
        <dbReference type="ARBA" id="ARBA00022984"/>
    </source>
</evidence>
<reference evidence="12 13" key="1">
    <citation type="journal article" date="2016" name="Nat. Commun.">
        <title>Thousands of microbial genomes shed light on interconnected biogeochemical processes in an aquifer system.</title>
        <authorList>
            <person name="Anantharaman K."/>
            <person name="Brown C.T."/>
            <person name="Hug L.A."/>
            <person name="Sharon I."/>
            <person name="Castelle C.J."/>
            <person name="Probst A.J."/>
            <person name="Thomas B.C."/>
            <person name="Singh A."/>
            <person name="Wilkins M.J."/>
            <person name="Karaoz U."/>
            <person name="Brodie E.L."/>
            <person name="Williams K.H."/>
            <person name="Hubbard S.S."/>
            <person name="Banfield J.F."/>
        </authorList>
    </citation>
    <scope>NUCLEOTIDE SEQUENCE [LARGE SCALE GENOMIC DNA]</scope>
</reference>
<comment type="caution">
    <text evidence="12">The sequence shown here is derived from an EMBL/GenBank/DDBJ whole genome shotgun (WGS) entry which is preliminary data.</text>
</comment>
<dbReference type="GO" id="GO:0009002">
    <property type="term" value="F:serine-type D-Ala-D-Ala carboxypeptidase activity"/>
    <property type="evidence" value="ECO:0007669"/>
    <property type="project" value="InterPro"/>
</dbReference>
<sequence length="317" mass="34993">MKISIHQSTLAFSMASGILLVVLNIAIFTLSFPGLAAESEVASLRQNHLPAQRDVYRPPPPPTFLSELNLRAADISVDDPEPLPMLRYHSNDLISLASLTKLMTALVVIENKPNWSSAVTIKEADQRGGAKPRIFPGEKITIRDLWHLMLVSSDNDATVALVYGLNLEEQGFVKLMNEHALKLGLTSTHFVEPTGLSPENVSTAREFAVIARHALSQKIITDELSLTNVNIKVDGEERRIFSSDQQFKNFRNAEQDGWIYVAGKTGHVDEAGYNVAILSRNNQGAEILAVILGSPTSEERLRATDRLIKWAFGELSK</sequence>
<organism evidence="12 13">
    <name type="scientific">Candidatus Uhrbacteria bacterium RIFCSPLOWO2_01_FULL_47_25</name>
    <dbReference type="NCBI Taxonomy" id="1802402"/>
    <lineage>
        <taxon>Bacteria</taxon>
        <taxon>Candidatus Uhriibacteriota</taxon>
    </lineage>
</organism>
<dbReference type="PANTHER" id="PTHR21581:SF26">
    <property type="entry name" value="D-ALANYL-D-ALANINE ENDOPEPTIDASE"/>
    <property type="match status" value="1"/>
</dbReference>
<accession>A0A1F7UWG4</accession>
<evidence type="ECO:0000256" key="1">
    <source>
        <dbReference type="ARBA" id="ARBA00007164"/>
    </source>
</evidence>
<dbReference type="AlphaFoldDB" id="A0A1F7UWG4"/>
<keyword evidence="2" id="KW-0732">Signal</keyword>
<dbReference type="InterPro" id="IPR012338">
    <property type="entry name" value="Beta-lactam/transpept-like"/>
</dbReference>
<keyword evidence="10" id="KW-0812">Transmembrane</keyword>
<keyword evidence="4" id="KW-0133">Cell shape</keyword>
<dbReference type="Pfam" id="PF00768">
    <property type="entry name" value="Peptidase_S11"/>
    <property type="match status" value="1"/>
</dbReference>
<gene>
    <name evidence="12" type="ORF">A2936_02295</name>
</gene>
<dbReference type="GO" id="GO:0009252">
    <property type="term" value="P:peptidoglycan biosynthetic process"/>
    <property type="evidence" value="ECO:0007669"/>
    <property type="project" value="UniProtKB-KW"/>
</dbReference>
<evidence type="ECO:0000256" key="8">
    <source>
        <dbReference type="PIRSR" id="PIRSR618044-2"/>
    </source>
</evidence>
<dbReference type="PANTHER" id="PTHR21581">
    <property type="entry name" value="D-ALANYL-D-ALANINE CARBOXYPEPTIDASE"/>
    <property type="match status" value="1"/>
</dbReference>
<dbReference type="PRINTS" id="PR00725">
    <property type="entry name" value="DADACBPTASE1"/>
</dbReference>
<evidence type="ECO:0000313" key="12">
    <source>
        <dbReference type="EMBL" id="OGL82615.1"/>
    </source>
</evidence>
<dbReference type="GO" id="GO:0006508">
    <property type="term" value="P:proteolysis"/>
    <property type="evidence" value="ECO:0007669"/>
    <property type="project" value="InterPro"/>
</dbReference>
<dbReference type="Proteomes" id="UP000176846">
    <property type="component" value="Unassembled WGS sequence"/>
</dbReference>
<keyword evidence="3" id="KW-0378">Hydrolase</keyword>
<evidence type="ECO:0000259" key="11">
    <source>
        <dbReference type="Pfam" id="PF00768"/>
    </source>
</evidence>
<dbReference type="GO" id="GO:0071555">
    <property type="term" value="P:cell wall organization"/>
    <property type="evidence" value="ECO:0007669"/>
    <property type="project" value="UniProtKB-KW"/>
</dbReference>
<dbReference type="Gene3D" id="3.40.710.10">
    <property type="entry name" value="DD-peptidase/beta-lactamase superfamily"/>
    <property type="match status" value="1"/>
</dbReference>
<protein>
    <recommendedName>
        <fullName evidence="11">Peptidase S11 D-alanyl-D-alanine carboxypeptidase A N-terminal domain-containing protein</fullName>
    </recommendedName>
</protein>
<feature type="active site" evidence="7">
    <location>
        <position position="153"/>
    </location>
</feature>
<dbReference type="GO" id="GO:0008360">
    <property type="term" value="P:regulation of cell shape"/>
    <property type="evidence" value="ECO:0007669"/>
    <property type="project" value="UniProtKB-KW"/>
</dbReference>
<keyword evidence="10" id="KW-1133">Transmembrane helix</keyword>
<feature type="domain" description="Peptidase S11 D-alanyl-D-alanine carboxypeptidase A N-terminal" evidence="11">
    <location>
        <begin position="91"/>
        <end position="295"/>
    </location>
</feature>
<evidence type="ECO:0000256" key="7">
    <source>
        <dbReference type="PIRSR" id="PIRSR618044-1"/>
    </source>
</evidence>
<dbReference type="SUPFAM" id="SSF56601">
    <property type="entry name" value="beta-lactamase/transpeptidase-like"/>
    <property type="match status" value="1"/>
</dbReference>
<feature type="binding site" evidence="8">
    <location>
        <position position="264"/>
    </location>
    <ligand>
        <name>substrate</name>
    </ligand>
</feature>
<dbReference type="InterPro" id="IPR018044">
    <property type="entry name" value="Peptidase_S11"/>
</dbReference>
<evidence type="ECO:0000256" key="3">
    <source>
        <dbReference type="ARBA" id="ARBA00022801"/>
    </source>
</evidence>
<evidence type="ECO:0000256" key="4">
    <source>
        <dbReference type="ARBA" id="ARBA00022960"/>
    </source>
</evidence>
<evidence type="ECO:0000256" key="6">
    <source>
        <dbReference type="ARBA" id="ARBA00023316"/>
    </source>
</evidence>
<evidence type="ECO:0000313" key="13">
    <source>
        <dbReference type="Proteomes" id="UP000176846"/>
    </source>
</evidence>
<evidence type="ECO:0000256" key="10">
    <source>
        <dbReference type="SAM" id="Phobius"/>
    </source>
</evidence>
<keyword evidence="6" id="KW-0961">Cell wall biogenesis/degradation</keyword>
<comment type="similarity">
    <text evidence="1 9">Belongs to the peptidase S11 family.</text>
</comment>
<evidence type="ECO:0000256" key="2">
    <source>
        <dbReference type="ARBA" id="ARBA00022729"/>
    </source>
</evidence>
<evidence type="ECO:0000256" key="9">
    <source>
        <dbReference type="RuleBase" id="RU004016"/>
    </source>
</evidence>
<keyword evidence="10" id="KW-0472">Membrane</keyword>
<feature type="active site" description="Acyl-ester intermediate" evidence="7">
    <location>
        <position position="98"/>
    </location>
</feature>
<dbReference type="EMBL" id="MGEK01000016">
    <property type="protein sequence ID" value="OGL82615.1"/>
    <property type="molecule type" value="Genomic_DNA"/>
</dbReference>
<name>A0A1F7UWG4_9BACT</name>
<dbReference type="InterPro" id="IPR001967">
    <property type="entry name" value="Peptidase_S11_N"/>
</dbReference>
<feature type="active site" description="Proton acceptor" evidence="7">
    <location>
        <position position="101"/>
    </location>
</feature>
<proteinExistence type="inferred from homology"/>
<feature type="transmembrane region" description="Helical" evidence="10">
    <location>
        <begin position="12"/>
        <end position="36"/>
    </location>
</feature>
<keyword evidence="5" id="KW-0573">Peptidoglycan synthesis</keyword>